<evidence type="ECO:0000256" key="4">
    <source>
        <dbReference type="ARBA" id="ARBA00022723"/>
    </source>
</evidence>
<keyword evidence="3" id="KW-0808">Transferase</keyword>
<dbReference type="Gene3D" id="3.90.1150.10">
    <property type="entry name" value="Aspartate Aminotransferase, domain 1"/>
    <property type="match status" value="1"/>
</dbReference>
<evidence type="ECO:0000256" key="3">
    <source>
        <dbReference type="ARBA" id="ARBA00022679"/>
    </source>
</evidence>
<evidence type="ECO:0000256" key="6">
    <source>
        <dbReference type="ARBA" id="ARBA00023004"/>
    </source>
</evidence>
<keyword evidence="5" id="KW-0663">Pyridoxal phosphate</keyword>
<evidence type="ECO:0000313" key="11">
    <source>
        <dbReference type="Proteomes" id="UP000006048"/>
    </source>
</evidence>
<dbReference type="AlphaFoldDB" id="I4B0N6"/>
<dbReference type="PIRSF" id="PIRSF005572">
    <property type="entry name" value="NifS"/>
    <property type="match status" value="1"/>
</dbReference>
<dbReference type="STRING" id="869212.Turpa_0181"/>
<reference evidence="10 11" key="1">
    <citation type="submission" date="2012-06" db="EMBL/GenBank/DDBJ databases">
        <title>The complete chromosome of genome of Turneriella parva DSM 21527.</title>
        <authorList>
            <consortium name="US DOE Joint Genome Institute (JGI-PGF)"/>
            <person name="Lucas S."/>
            <person name="Han J."/>
            <person name="Lapidus A."/>
            <person name="Bruce D."/>
            <person name="Goodwin L."/>
            <person name="Pitluck S."/>
            <person name="Peters L."/>
            <person name="Kyrpides N."/>
            <person name="Mavromatis K."/>
            <person name="Ivanova N."/>
            <person name="Mikhailova N."/>
            <person name="Chertkov O."/>
            <person name="Detter J.C."/>
            <person name="Tapia R."/>
            <person name="Han C."/>
            <person name="Land M."/>
            <person name="Hauser L."/>
            <person name="Markowitz V."/>
            <person name="Cheng J.-F."/>
            <person name="Hugenholtz P."/>
            <person name="Woyke T."/>
            <person name="Wu D."/>
            <person name="Gronow S."/>
            <person name="Wellnitz S."/>
            <person name="Brambilla E."/>
            <person name="Klenk H.-P."/>
            <person name="Eisen J.A."/>
        </authorList>
    </citation>
    <scope>NUCLEOTIDE SEQUENCE [LARGE SCALE GENOMIC DNA]</scope>
    <source>
        <strain evidence="11">ATCC BAA-1111 / DSM 21527 / NCTC 11395 / H</strain>
    </source>
</reference>
<keyword evidence="11" id="KW-1185">Reference proteome</keyword>
<keyword evidence="4" id="KW-0479">Metal-binding</keyword>
<feature type="domain" description="Aminotransferase class V" evidence="9">
    <location>
        <begin position="5"/>
        <end position="363"/>
    </location>
</feature>
<accession>I4B0N6</accession>
<dbReference type="Gene3D" id="3.40.640.10">
    <property type="entry name" value="Type I PLP-dependent aspartate aminotransferase-like (Major domain)"/>
    <property type="match status" value="1"/>
</dbReference>
<dbReference type="GO" id="GO:0008483">
    <property type="term" value="F:transaminase activity"/>
    <property type="evidence" value="ECO:0007669"/>
    <property type="project" value="UniProtKB-KW"/>
</dbReference>
<dbReference type="InterPro" id="IPR015421">
    <property type="entry name" value="PyrdxlP-dep_Trfase_major"/>
</dbReference>
<evidence type="ECO:0000256" key="7">
    <source>
        <dbReference type="ARBA" id="ARBA00023014"/>
    </source>
</evidence>
<dbReference type="GO" id="GO:0031071">
    <property type="term" value="F:cysteine desulfurase activity"/>
    <property type="evidence" value="ECO:0007669"/>
    <property type="project" value="UniProtKB-EC"/>
</dbReference>
<dbReference type="InterPro" id="IPR015424">
    <property type="entry name" value="PyrdxlP-dep_Trfase"/>
</dbReference>
<dbReference type="GO" id="GO:0046872">
    <property type="term" value="F:metal ion binding"/>
    <property type="evidence" value="ECO:0007669"/>
    <property type="project" value="UniProtKB-KW"/>
</dbReference>
<dbReference type="EMBL" id="CP002959">
    <property type="protein sequence ID" value="AFM10843.1"/>
    <property type="molecule type" value="Genomic_DNA"/>
</dbReference>
<evidence type="ECO:0000313" key="10">
    <source>
        <dbReference type="EMBL" id="AFM10843.1"/>
    </source>
</evidence>
<dbReference type="KEGG" id="tpx:Turpa_0181"/>
<proteinExistence type="inferred from homology"/>
<evidence type="ECO:0000256" key="8">
    <source>
        <dbReference type="ARBA" id="ARBA00050776"/>
    </source>
</evidence>
<dbReference type="PANTHER" id="PTHR11601:SF34">
    <property type="entry name" value="CYSTEINE DESULFURASE"/>
    <property type="match status" value="1"/>
</dbReference>
<protein>
    <submittedName>
        <fullName evidence="10">Aminotransferase class V</fullName>
    </submittedName>
</protein>
<dbReference type="GO" id="GO:0051536">
    <property type="term" value="F:iron-sulfur cluster binding"/>
    <property type="evidence" value="ECO:0007669"/>
    <property type="project" value="UniProtKB-KW"/>
</dbReference>
<dbReference type="InterPro" id="IPR000192">
    <property type="entry name" value="Aminotrans_V_dom"/>
</dbReference>
<organism evidence="10 11">
    <name type="scientific">Turneriella parva (strain ATCC BAA-1111 / DSM 21527 / NCTC 11395 / H)</name>
    <name type="common">Leptospira parva</name>
    <dbReference type="NCBI Taxonomy" id="869212"/>
    <lineage>
        <taxon>Bacteria</taxon>
        <taxon>Pseudomonadati</taxon>
        <taxon>Spirochaetota</taxon>
        <taxon>Spirochaetia</taxon>
        <taxon>Leptospirales</taxon>
        <taxon>Leptospiraceae</taxon>
        <taxon>Turneriella</taxon>
    </lineage>
</organism>
<dbReference type="RefSeq" id="WP_014801364.1">
    <property type="nucleotide sequence ID" value="NC_018020.1"/>
</dbReference>
<sequence>MKAKVYLDFNSTHPPDHEALGEARAFYFEHFANSSGLSLESQLVNQKIEWAREQIAQIFTVQPKQIIFTGSATESNNLLLREFYRRRGERRLRVICSPFEHPSIAEPLKRFPEADITFMKASRDGAIEPVSPQSAADLAVLMAIQNESGLVLPLEDFAQQFFSQSIPVLADASQLIPKLCPDGPTCLQPRFIRYLTDRGCYVTATGHKVGAGFGAGLIITPPENVLSDNEPLLAGGNQEHGLRAGSHNVEAIIALALALGRRIAETSFTKWKAHTQRFEGYLLSAFSGLQGAEIIGANMQRAPGTTLLLLPGVPIDFLIMALDKAGITVSTGTSCKSRSRTASAALLAMGYSESEALGVVRLSYDQNLSDETMQTVASTLATAANRLSKL</sequence>
<evidence type="ECO:0000256" key="5">
    <source>
        <dbReference type="ARBA" id="ARBA00022898"/>
    </source>
</evidence>
<dbReference type="InterPro" id="IPR015422">
    <property type="entry name" value="PyrdxlP-dep_Trfase_small"/>
</dbReference>
<evidence type="ECO:0000256" key="2">
    <source>
        <dbReference type="ARBA" id="ARBA00006490"/>
    </source>
</evidence>
<gene>
    <name evidence="10" type="ordered locus">Turpa_0181</name>
</gene>
<comment type="similarity">
    <text evidence="2">Belongs to the class-V pyridoxal-phosphate-dependent aminotransferase family. NifS/IscS subfamily.</text>
</comment>
<keyword evidence="10" id="KW-0032">Aminotransferase</keyword>
<dbReference type="HOGENOM" id="CLU_003433_0_0_12"/>
<evidence type="ECO:0000256" key="1">
    <source>
        <dbReference type="ARBA" id="ARBA00001933"/>
    </source>
</evidence>
<comment type="catalytic activity">
    <reaction evidence="8">
        <text>(sulfur carrier)-H + L-cysteine = (sulfur carrier)-SH + L-alanine</text>
        <dbReference type="Rhea" id="RHEA:43892"/>
        <dbReference type="Rhea" id="RHEA-COMP:14737"/>
        <dbReference type="Rhea" id="RHEA-COMP:14739"/>
        <dbReference type="ChEBI" id="CHEBI:29917"/>
        <dbReference type="ChEBI" id="CHEBI:35235"/>
        <dbReference type="ChEBI" id="CHEBI:57972"/>
        <dbReference type="ChEBI" id="CHEBI:64428"/>
        <dbReference type="EC" id="2.8.1.7"/>
    </reaction>
</comment>
<comment type="cofactor">
    <cofactor evidence="1">
        <name>pyridoxal 5'-phosphate</name>
        <dbReference type="ChEBI" id="CHEBI:597326"/>
    </cofactor>
</comment>
<dbReference type="PANTHER" id="PTHR11601">
    <property type="entry name" value="CYSTEINE DESULFURYLASE FAMILY MEMBER"/>
    <property type="match status" value="1"/>
</dbReference>
<keyword evidence="6" id="KW-0408">Iron</keyword>
<dbReference type="Proteomes" id="UP000006048">
    <property type="component" value="Chromosome"/>
</dbReference>
<keyword evidence="7" id="KW-0411">Iron-sulfur</keyword>
<dbReference type="SUPFAM" id="SSF53383">
    <property type="entry name" value="PLP-dependent transferases"/>
    <property type="match status" value="1"/>
</dbReference>
<evidence type="ECO:0000259" key="9">
    <source>
        <dbReference type="Pfam" id="PF00266"/>
    </source>
</evidence>
<name>I4B0N6_TURPD</name>
<dbReference type="Pfam" id="PF00266">
    <property type="entry name" value="Aminotran_5"/>
    <property type="match status" value="1"/>
</dbReference>
<dbReference type="OrthoDB" id="9808002at2"/>
<dbReference type="Gene3D" id="1.10.260.50">
    <property type="match status" value="1"/>
</dbReference>
<dbReference type="InterPro" id="IPR016454">
    <property type="entry name" value="Cysteine_dSase"/>
</dbReference>